<sequence length="101" mass="10799">MKVEAAFIFIAPNTDMNKHKALIQTDVLNLNVVGVSTYAQACEVAKKFVADGVKAIELCAGFGNDGIAQVKKAVENKAYVGAVKFDCHPGFDFKSGDEIFG</sequence>
<reference evidence="1 2" key="1">
    <citation type="submission" date="2021-03" db="EMBL/GenBank/DDBJ databases">
        <title>Succinivibrio sp. nov. isolated from feces of cow.</title>
        <authorList>
            <person name="Choi J.-Y."/>
        </authorList>
    </citation>
    <scope>NUCLEOTIDE SEQUENCE [LARGE SCALE GENOMIC DNA]</scope>
    <source>
        <strain evidence="1 2">AGMB01872</strain>
    </source>
</reference>
<dbReference type="InterPro" id="IPR045441">
    <property type="entry name" value="DUF6506"/>
</dbReference>
<dbReference type="Pfam" id="PF20116">
    <property type="entry name" value="DUF6506"/>
    <property type="match status" value="1"/>
</dbReference>
<keyword evidence="2" id="KW-1185">Reference proteome</keyword>
<comment type="caution">
    <text evidence="1">The sequence shown here is derived from an EMBL/GenBank/DDBJ whole genome shotgun (WGS) entry which is preliminary data.</text>
</comment>
<dbReference type="RefSeq" id="WP_219937663.1">
    <property type="nucleotide sequence ID" value="NZ_JAGFNY010000017.1"/>
</dbReference>
<evidence type="ECO:0000313" key="1">
    <source>
        <dbReference type="EMBL" id="MBW7570440.1"/>
    </source>
</evidence>
<name>A0ABS7DHU6_9GAMM</name>
<protein>
    <submittedName>
        <fullName evidence="1">Uncharacterized protein</fullName>
    </submittedName>
</protein>
<accession>A0ABS7DHU6</accession>
<dbReference type="EMBL" id="JAGFNY010000017">
    <property type="protein sequence ID" value="MBW7570440.1"/>
    <property type="molecule type" value="Genomic_DNA"/>
</dbReference>
<dbReference type="Proteomes" id="UP000731465">
    <property type="component" value="Unassembled WGS sequence"/>
</dbReference>
<gene>
    <name evidence="1" type="ORF">J5V48_05965</name>
</gene>
<proteinExistence type="predicted"/>
<evidence type="ECO:0000313" key="2">
    <source>
        <dbReference type="Proteomes" id="UP000731465"/>
    </source>
</evidence>
<organism evidence="1 2">
    <name type="scientific">Succinivibrio faecicola</name>
    <dbReference type="NCBI Taxonomy" id="2820300"/>
    <lineage>
        <taxon>Bacteria</taxon>
        <taxon>Pseudomonadati</taxon>
        <taxon>Pseudomonadota</taxon>
        <taxon>Gammaproteobacteria</taxon>
        <taxon>Aeromonadales</taxon>
        <taxon>Succinivibrionaceae</taxon>
        <taxon>Succinivibrio</taxon>
    </lineage>
</organism>